<dbReference type="RefSeq" id="WP_115851268.1">
    <property type="nucleotide sequence ID" value="NZ_QTUC01000001.1"/>
</dbReference>
<dbReference type="Gene3D" id="3.40.430.10">
    <property type="entry name" value="Dihydrofolate Reductase, subunit A"/>
    <property type="match status" value="1"/>
</dbReference>
<evidence type="ECO:0000313" key="6">
    <source>
        <dbReference type="Proteomes" id="UP000256485"/>
    </source>
</evidence>
<evidence type="ECO:0000256" key="1">
    <source>
        <dbReference type="ARBA" id="ARBA00005104"/>
    </source>
</evidence>
<comment type="pathway">
    <text evidence="1">Cofactor biosynthesis; riboflavin biosynthesis.</text>
</comment>
<dbReference type="GO" id="GO:0008703">
    <property type="term" value="F:5-amino-6-(5-phosphoribosylamino)uracil reductase activity"/>
    <property type="evidence" value="ECO:0007669"/>
    <property type="project" value="InterPro"/>
</dbReference>
<keyword evidence="6" id="KW-1185">Reference proteome</keyword>
<name>A0A3D9VI43_THECX</name>
<dbReference type="AlphaFoldDB" id="A0A3D9VI43"/>
<protein>
    <submittedName>
        <fullName evidence="5">5-amino-6-(5-phosphoribosylamino)uracil reductase</fullName>
    </submittedName>
</protein>
<proteinExistence type="predicted"/>
<keyword evidence="2" id="KW-0521">NADP</keyword>
<keyword evidence="3" id="KW-0560">Oxidoreductase</keyword>
<dbReference type="PANTHER" id="PTHR38011">
    <property type="entry name" value="DIHYDROFOLATE REDUCTASE FAMILY PROTEIN (AFU_ORTHOLOGUE AFUA_8G06820)"/>
    <property type="match status" value="1"/>
</dbReference>
<comment type="caution">
    <text evidence="5">The sequence shown here is derived from an EMBL/GenBank/DDBJ whole genome shotgun (WGS) entry which is preliminary data.</text>
</comment>
<sequence length="241" mass="26243">MESGRGRRPYVVASCAMSVDGLIDDASDRRLVLSNDADLDRVDQVRAECDAILVGAETVRRDNPRLLVRSARRRRLRREEGRPDSPLKVTLTRSGDLDPAARFFTEGGAETLVYAASAAYTRTRDRLGSVTTVVDAGSSPEPDEVLADLWARGVRRLLVEGGERVHTAFLTADLVDELHLVIAPCFVGHADAPRFVGPGPFPHHPGRPMTLVEVRPIGDVALLRYRLGSGRDAAAGDQADR</sequence>
<evidence type="ECO:0000259" key="4">
    <source>
        <dbReference type="Pfam" id="PF01872"/>
    </source>
</evidence>
<dbReference type="InterPro" id="IPR002734">
    <property type="entry name" value="RibDG_C"/>
</dbReference>
<dbReference type="Proteomes" id="UP000256485">
    <property type="component" value="Unassembled WGS sequence"/>
</dbReference>
<accession>A0A3D9VI43</accession>
<evidence type="ECO:0000256" key="2">
    <source>
        <dbReference type="ARBA" id="ARBA00022857"/>
    </source>
</evidence>
<dbReference type="InterPro" id="IPR024072">
    <property type="entry name" value="DHFR-like_dom_sf"/>
</dbReference>
<evidence type="ECO:0000256" key="3">
    <source>
        <dbReference type="ARBA" id="ARBA00023002"/>
    </source>
</evidence>
<organism evidence="5 6">
    <name type="scientific">Thermasporomyces composti</name>
    <dbReference type="NCBI Taxonomy" id="696763"/>
    <lineage>
        <taxon>Bacteria</taxon>
        <taxon>Bacillati</taxon>
        <taxon>Actinomycetota</taxon>
        <taxon>Actinomycetes</taxon>
        <taxon>Propionibacteriales</taxon>
        <taxon>Nocardioidaceae</taxon>
        <taxon>Thermasporomyces</taxon>
    </lineage>
</organism>
<dbReference type="OrthoDB" id="9800865at2"/>
<reference evidence="5 6" key="1">
    <citation type="submission" date="2018-08" db="EMBL/GenBank/DDBJ databases">
        <title>Sequencing the genomes of 1000 actinobacteria strains.</title>
        <authorList>
            <person name="Klenk H.-P."/>
        </authorList>
    </citation>
    <scope>NUCLEOTIDE SEQUENCE [LARGE SCALE GENOMIC DNA]</scope>
    <source>
        <strain evidence="5 6">DSM 22891</strain>
    </source>
</reference>
<dbReference type="InterPro" id="IPR050765">
    <property type="entry name" value="Riboflavin_Biosynth_HTPR"/>
</dbReference>
<dbReference type="Pfam" id="PF01872">
    <property type="entry name" value="RibD_C"/>
    <property type="match status" value="1"/>
</dbReference>
<feature type="domain" description="Bacterial bifunctional deaminase-reductase C-terminal" evidence="4">
    <location>
        <begin position="9"/>
        <end position="220"/>
    </location>
</feature>
<dbReference type="EMBL" id="QTUC01000001">
    <property type="protein sequence ID" value="REF37884.1"/>
    <property type="molecule type" value="Genomic_DNA"/>
</dbReference>
<gene>
    <name evidence="5" type="ORF">DFJ64_3345</name>
</gene>
<dbReference type="SUPFAM" id="SSF53597">
    <property type="entry name" value="Dihydrofolate reductase-like"/>
    <property type="match status" value="1"/>
</dbReference>
<dbReference type="GO" id="GO:0009231">
    <property type="term" value="P:riboflavin biosynthetic process"/>
    <property type="evidence" value="ECO:0007669"/>
    <property type="project" value="InterPro"/>
</dbReference>
<dbReference type="PANTHER" id="PTHR38011:SF7">
    <property type="entry name" value="2,5-DIAMINO-6-RIBOSYLAMINO-4(3H)-PYRIMIDINONE 5'-PHOSPHATE REDUCTASE"/>
    <property type="match status" value="1"/>
</dbReference>
<evidence type="ECO:0000313" key="5">
    <source>
        <dbReference type="EMBL" id="REF37884.1"/>
    </source>
</evidence>